<dbReference type="AlphaFoldDB" id="A0A0C9PMH8"/>
<evidence type="ECO:0000256" key="1">
    <source>
        <dbReference type="SAM" id="MobiDB-lite"/>
    </source>
</evidence>
<feature type="compositionally biased region" description="Basic residues" evidence="1">
    <location>
        <begin position="57"/>
        <end position="69"/>
    </location>
</feature>
<feature type="region of interest" description="Disordered" evidence="1">
    <location>
        <begin position="1"/>
        <end position="70"/>
    </location>
</feature>
<reference evidence="2" key="1">
    <citation type="submission" date="2015-01" db="EMBL/GenBank/DDBJ databases">
        <title>Transcriptome Assembly of Fopius arisanus.</title>
        <authorList>
            <person name="Geib S."/>
        </authorList>
    </citation>
    <scope>NUCLEOTIDE SEQUENCE</scope>
</reference>
<organism evidence="2">
    <name type="scientific">Fopius arisanus</name>
    <dbReference type="NCBI Taxonomy" id="64838"/>
    <lineage>
        <taxon>Eukaryota</taxon>
        <taxon>Metazoa</taxon>
        <taxon>Ecdysozoa</taxon>
        <taxon>Arthropoda</taxon>
        <taxon>Hexapoda</taxon>
        <taxon>Insecta</taxon>
        <taxon>Pterygota</taxon>
        <taxon>Neoptera</taxon>
        <taxon>Endopterygota</taxon>
        <taxon>Hymenoptera</taxon>
        <taxon>Apocrita</taxon>
        <taxon>Ichneumonoidea</taxon>
        <taxon>Braconidae</taxon>
        <taxon>Opiinae</taxon>
        <taxon>Fopius</taxon>
    </lineage>
</organism>
<feature type="compositionally biased region" description="Polar residues" evidence="1">
    <location>
        <begin position="1"/>
        <end position="19"/>
    </location>
</feature>
<name>A0A0C9PMH8_9HYME</name>
<protein>
    <submittedName>
        <fullName evidence="3">TopB_0 protein</fullName>
    </submittedName>
    <submittedName>
        <fullName evidence="2">TopB_1 protein</fullName>
    </submittedName>
</protein>
<gene>
    <name evidence="2" type="primary">topB_1</name>
    <name evidence="3" type="synonym">topB_0</name>
    <name evidence="2" type="ORF">g.46513</name>
    <name evidence="3" type="ORF">g.46530</name>
</gene>
<evidence type="ECO:0000313" key="3">
    <source>
        <dbReference type="EMBL" id="JAG73950.1"/>
    </source>
</evidence>
<sequence length="634" mass="72549">MSQENFITPEITTFSTTNRETMEQETKEPTSMLESSTNSVIDEEKADEVVIDGSQKKSTRSNKEKKRKAPTNNNLTLSLRVCVLTIIDILQKGRKCDKTDTIILANPKEVFEIYQSHYNATLCNKRQKTLDIKHQQEEQPNESSTTNKTAIFDFLKNEKAYYRVLSMIIISLFRVMEYHQVTFLFSKEHFKFFLATRKNYVDVEEFEDSNKIKSTDDIKSRQTKKRSPKAITTSGINGSSNNTLSSGAILTEYYKNCDTFNASLVRCDQDDLKALKLIIQHDLRLSPSHYNWALSIAQKFVDVEYKIDDTCSIRENYTCIQMPSSIIKRFVVMITKFIILMYDGSNQFVLPSMNVERDFTTNTLNSLKDDEYVFFDVLGGGSKKNIIDIISARFFSEKPGEGKIIKPLSENYPDRLNLIMQHFKDLKLVDVKYNSSGNCIKKPDVGFNLPSYIYIKPPLTAAIVGTYKKTAYIAFVNSNDDQLIIKEKFTISGSIASMIMVAPHQNSKFQNAIAADANSSTLPPYIYYNDKVYEVKFDSFVSNDILANKDNVKYLRNVIPVELISNKLGRLSSHPIAHVDEYRQSSILKDSNIEQLLRIPIHDLATKLNKYIDTAALIKTLKSFQPTIEIEDYE</sequence>
<evidence type="ECO:0000313" key="2">
    <source>
        <dbReference type="EMBL" id="JAG72055.1"/>
    </source>
</evidence>
<feature type="region of interest" description="Disordered" evidence="1">
    <location>
        <begin position="214"/>
        <end position="236"/>
    </location>
</feature>
<dbReference type="EMBL" id="GBYB01002288">
    <property type="protein sequence ID" value="JAG72055.1"/>
    <property type="molecule type" value="Transcribed_RNA"/>
</dbReference>
<dbReference type="EMBL" id="GBYB01004183">
    <property type="protein sequence ID" value="JAG73950.1"/>
    <property type="molecule type" value="Transcribed_RNA"/>
</dbReference>
<accession>A0A0C9PMH8</accession>
<proteinExistence type="predicted"/>